<comment type="similarity">
    <text evidence="2">Belongs to the nucleobase:cation symporter-2 (NCS2) (TC 2.A.40) family.</text>
</comment>
<evidence type="ECO:0000256" key="6">
    <source>
        <dbReference type="ARBA" id="ARBA00023136"/>
    </source>
</evidence>
<feature type="transmembrane region" description="Helical" evidence="7">
    <location>
        <begin position="94"/>
        <end position="114"/>
    </location>
</feature>
<dbReference type="STRING" id="1561.NPD11_2852"/>
<feature type="transmembrane region" description="Helical" evidence="7">
    <location>
        <begin position="47"/>
        <end position="64"/>
    </location>
</feature>
<organism evidence="8 9">
    <name type="scientific">Clostridium baratii str. Sullivan</name>
    <dbReference type="NCBI Taxonomy" id="1415775"/>
    <lineage>
        <taxon>Bacteria</taxon>
        <taxon>Bacillati</taxon>
        <taxon>Bacillota</taxon>
        <taxon>Clostridia</taxon>
        <taxon>Eubacteriales</taxon>
        <taxon>Clostridiaceae</taxon>
        <taxon>Clostridium</taxon>
    </lineage>
</organism>
<gene>
    <name evidence="8" type="ORF">U729_128</name>
</gene>
<evidence type="ECO:0000256" key="7">
    <source>
        <dbReference type="SAM" id="Phobius"/>
    </source>
</evidence>
<evidence type="ECO:0000256" key="5">
    <source>
        <dbReference type="ARBA" id="ARBA00022989"/>
    </source>
</evidence>
<evidence type="ECO:0000313" key="8">
    <source>
        <dbReference type="EMBL" id="AIY84297.1"/>
    </source>
</evidence>
<keyword evidence="4 7" id="KW-0812">Transmembrane</keyword>
<feature type="transmembrane region" description="Helical" evidence="7">
    <location>
        <begin position="20"/>
        <end position="41"/>
    </location>
</feature>
<dbReference type="AlphaFoldDB" id="A0A0A7FXJ4"/>
<evidence type="ECO:0000256" key="1">
    <source>
        <dbReference type="ARBA" id="ARBA00004141"/>
    </source>
</evidence>
<proteinExistence type="inferred from homology"/>
<dbReference type="PANTHER" id="PTHR42810">
    <property type="entry name" value="PURINE PERMEASE C1399.01C-RELATED"/>
    <property type="match status" value="1"/>
</dbReference>
<feature type="transmembrane region" description="Helical" evidence="7">
    <location>
        <begin position="357"/>
        <end position="376"/>
    </location>
</feature>
<evidence type="ECO:0000256" key="2">
    <source>
        <dbReference type="ARBA" id="ARBA00008821"/>
    </source>
</evidence>
<dbReference type="GO" id="GO:0005886">
    <property type="term" value="C:plasma membrane"/>
    <property type="evidence" value="ECO:0007669"/>
    <property type="project" value="TreeGrafter"/>
</dbReference>
<feature type="transmembrane region" description="Helical" evidence="7">
    <location>
        <begin position="178"/>
        <end position="197"/>
    </location>
</feature>
<feature type="transmembrane region" description="Helical" evidence="7">
    <location>
        <begin position="327"/>
        <end position="345"/>
    </location>
</feature>
<keyword evidence="9" id="KW-1185">Reference proteome</keyword>
<accession>A0A0A7FXJ4</accession>
<dbReference type="OrthoDB" id="9779092at2"/>
<evidence type="ECO:0000256" key="4">
    <source>
        <dbReference type="ARBA" id="ARBA00022692"/>
    </source>
</evidence>
<dbReference type="InterPro" id="IPR006043">
    <property type="entry name" value="NCS2"/>
</dbReference>
<feature type="transmembrane region" description="Helical" evidence="7">
    <location>
        <begin position="300"/>
        <end position="321"/>
    </location>
</feature>
<feature type="transmembrane region" description="Helical" evidence="7">
    <location>
        <begin position="71"/>
        <end position="88"/>
    </location>
</feature>
<dbReference type="RefSeq" id="WP_039310763.1">
    <property type="nucleotide sequence ID" value="NZ_CP006905.1"/>
</dbReference>
<evidence type="ECO:0000256" key="3">
    <source>
        <dbReference type="ARBA" id="ARBA00022448"/>
    </source>
</evidence>
<sequence length="423" mass="45144">MQLFETCELREERTFKTKAVRVVLALQHLIAMFGATVLVPMLTGLDLSVALFTAGVGTLMFHICTKGKVPVFLGSSFAFIAVIQAVGLEYGDLRYAQGGMLVAGLIYVITSFLVKKIGVDKIKKVLPAEVVGPMIMVIGLNLIPTAFNMANKNIMLALITLGTTLLIKQFGRGFTKQIAILVGVFVGYICALAMGQVDVVEISKAPLLAIPNFTLPKFDIGAIMIIAPVVLAVFMEHVGDITTNGTVVGKNFIEDPGLNRTLLGDGIATITASLLGGPANTTYGENTGVLAVTKNYDPSILRITAVIAILLSFIAKFGTAIRTIPEPVMGGISLMLFTMITLVGAKTIKNEKVKFNAKNIILMSTIIFVGLIAPNINPILYKNFGFMIAIKVTNTVTISGLSLAAIVGVILNLILNKVVKNKK</sequence>
<dbReference type="HOGENOM" id="CLU_017959_1_2_9"/>
<reference evidence="8 9" key="1">
    <citation type="journal article" date="2015" name="Infect. Genet. Evol.">
        <title>Genomic sequences of six botulinum neurotoxin-producing strains representing three clostridial species illustrate the mobility and diversity of botulinum neurotoxin genes.</title>
        <authorList>
            <person name="Smith T.J."/>
            <person name="Hill K.K."/>
            <person name="Xie G."/>
            <person name="Foley B.T."/>
            <person name="Williamson C.H."/>
            <person name="Foster J.T."/>
            <person name="Johnson S.L."/>
            <person name="Chertkov O."/>
            <person name="Teshima H."/>
            <person name="Gibbons H.S."/>
            <person name="Johnsky L.A."/>
            <person name="Karavis M.A."/>
            <person name="Smith L.A."/>
        </authorList>
    </citation>
    <scope>NUCLEOTIDE SEQUENCE [LARGE SCALE GENOMIC DNA]</scope>
    <source>
        <strain evidence="8 9">Sullivan</strain>
    </source>
</reference>
<feature type="transmembrane region" description="Helical" evidence="7">
    <location>
        <begin position="217"/>
        <end position="235"/>
    </location>
</feature>
<dbReference type="KEGG" id="cbv:U729_128"/>
<dbReference type="GO" id="GO:0042907">
    <property type="term" value="F:xanthine transmembrane transporter activity"/>
    <property type="evidence" value="ECO:0007669"/>
    <property type="project" value="TreeGrafter"/>
</dbReference>
<dbReference type="EMBL" id="CP006905">
    <property type="protein sequence ID" value="AIY84297.1"/>
    <property type="molecule type" value="Genomic_DNA"/>
</dbReference>
<dbReference type="InterPro" id="IPR006042">
    <property type="entry name" value="Xan_ur_permease"/>
</dbReference>
<name>A0A0A7FXJ4_9CLOT</name>
<dbReference type="eggNOG" id="COG2233">
    <property type="taxonomic scope" value="Bacteria"/>
</dbReference>
<comment type="subcellular location">
    <subcellularLocation>
        <location evidence="1">Membrane</location>
        <topology evidence="1">Multi-pass membrane protein</topology>
    </subcellularLocation>
</comment>
<dbReference type="Proteomes" id="UP000030635">
    <property type="component" value="Chromosome"/>
</dbReference>
<dbReference type="Pfam" id="PF00860">
    <property type="entry name" value="Xan_ur_permease"/>
    <property type="match status" value="1"/>
</dbReference>
<keyword evidence="3" id="KW-0813">Transport</keyword>
<keyword evidence="5 7" id="KW-1133">Transmembrane helix</keyword>
<dbReference type="PANTHER" id="PTHR42810:SF2">
    <property type="entry name" value="PURINE PERMEASE C1399.01C-RELATED"/>
    <property type="match status" value="1"/>
</dbReference>
<feature type="transmembrane region" description="Helical" evidence="7">
    <location>
        <begin position="396"/>
        <end position="415"/>
    </location>
</feature>
<evidence type="ECO:0000313" key="9">
    <source>
        <dbReference type="Proteomes" id="UP000030635"/>
    </source>
</evidence>
<keyword evidence="6 7" id="KW-0472">Membrane</keyword>
<feature type="transmembrane region" description="Helical" evidence="7">
    <location>
        <begin position="126"/>
        <end position="147"/>
    </location>
</feature>
<protein>
    <submittedName>
        <fullName evidence="8">Uracil-xanthine permease family protein</fullName>
    </submittedName>
</protein>
<feature type="transmembrane region" description="Helical" evidence="7">
    <location>
        <begin position="153"/>
        <end position="171"/>
    </location>
</feature>
<dbReference type="NCBIfam" id="TIGR00801">
    <property type="entry name" value="ncs2"/>
    <property type="match status" value="1"/>
</dbReference>